<evidence type="ECO:0000259" key="3">
    <source>
        <dbReference type="Pfam" id="PF25221"/>
    </source>
</evidence>
<reference evidence="4 5" key="1">
    <citation type="journal article" date="2015" name="Int. J. Syst. Evol. Microbiol.">
        <title>Winogradskyella litoriviva sp. nov., isolated from coastal seawater.</title>
        <authorList>
            <person name="Nedashkovskaya O.I."/>
            <person name="Kukhlevskiy A.D."/>
            <person name="Zhukova N.V."/>
            <person name="Kim S.J."/>
            <person name="Rhee S.K."/>
            <person name="Mikhailov V.V."/>
        </authorList>
    </citation>
    <scope>NUCLEOTIDE SEQUENCE [LARGE SCALE GENOMIC DNA]</scope>
    <source>
        <strain evidence="4 5">KMM6491</strain>
    </source>
</reference>
<feature type="transmembrane region" description="Helical" evidence="1">
    <location>
        <begin position="282"/>
        <end position="304"/>
    </location>
</feature>
<dbReference type="RefSeq" id="WP_173300444.1">
    <property type="nucleotide sequence ID" value="NZ_JABRWQ010000002.1"/>
</dbReference>
<dbReference type="InterPro" id="IPR057436">
    <property type="entry name" value="5TMH_Lnb"/>
</dbReference>
<protein>
    <submittedName>
        <fullName evidence="4">DUF4105 domain-containing protein</fullName>
    </submittedName>
</protein>
<proteinExistence type="predicted"/>
<feature type="transmembrane region" description="Helical" evidence="1">
    <location>
        <begin position="342"/>
        <end position="358"/>
    </location>
</feature>
<feature type="transmembrane region" description="Helical" evidence="1">
    <location>
        <begin position="249"/>
        <end position="270"/>
    </location>
</feature>
<evidence type="ECO:0000313" key="5">
    <source>
        <dbReference type="Proteomes" id="UP000805085"/>
    </source>
</evidence>
<feature type="domain" description="Lnb-like transmembrane" evidence="3">
    <location>
        <begin position="251"/>
        <end position="385"/>
    </location>
</feature>
<dbReference type="Pfam" id="PF25221">
    <property type="entry name" value="5TMH_Lnb"/>
    <property type="match status" value="1"/>
</dbReference>
<keyword evidence="1" id="KW-0812">Transmembrane</keyword>
<dbReference type="Proteomes" id="UP000805085">
    <property type="component" value="Unassembled WGS sequence"/>
</dbReference>
<keyword evidence="1" id="KW-1133">Transmembrane helix</keyword>
<keyword evidence="5" id="KW-1185">Reference proteome</keyword>
<feature type="domain" description="Lnb N-terminal periplasmic" evidence="2">
    <location>
        <begin position="24"/>
        <end position="178"/>
    </location>
</feature>
<feature type="transmembrane region" description="Helical" evidence="1">
    <location>
        <begin position="364"/>
        <end position="383"/>
    </location>
</feature>
<dbReference type="Pfam" id="PF13387">
    <property type="entry name" value="Lnb_N"/>
    <property type="match status" value="1"/>
</dbReference>
<sequence>MKLRISFIVILFTIISTFGQQYQLSPEAQVSVLTIGPGSSLNDAFGHNAFRIKDNKLGIDAIYGYGQYDFDTPNFYLKFTQGKLEYLISRHNFADIYYHYTSYNRSIEEQVLNFSLEEKQKLFDYLENNYKPENRRYLYDFFYDNCATRIRDITEIATDGKINYNIPKSFKHKTFRTLIHDHVGLNTWGSFGIDIALGSVIDLEATTSEHMFLPKYIHDFFAYATINDSKQLVKSSSNLYQKKENNSSLSFLFSPLIIVGLISLGIIFLTYKDYKNNHRTKWLDSILLGITGAVGIILLLLWFATDHTATAYNFNLLWAFPLNILVVFQLLKTKIKNWVRRYFKFLIILLTLLTFHWISGIQVFAIGLIPFLAALFIRFIYLLKVLNKN</sequence>
<dbReference type="EMBL" id="JABRWQ010000002">
    <property type="protein sequence ID" value="NRD22812.1"/>
    <property type="molecule type" value="Genomic_DNA"/>
</dbReference>
<accession>A0ABX2E301</accession>
<comment type="caution">
    <text evidence="4">The sequence shown here is derived from an EMBL/GenBank/DDBJ whole genome shotgun (WGS) entry which is preliminary data.</text>
</comment>
<evidence type="ECO:0000313" key="4">
    <source>
        <dbReference type="EMBL" id="NRD22812.1"/>
    </source>
</evidence>
<dbReference type="InterPro" id="IPR025178">
    <property type="entry name" value="Lnb_N"/>
</dbReference>
<keyword evidence="1" id="KW-0472">Membrane</keyword>
<name>A0ABX2E301_9FLAO</name>
<organism evidence="4 5">
    <name type="scientific">Winogradskyella litoriviva</name>
    <dbReference type="NCBI Taxonomy" id="1220182"/>
    <lineage>
        <taxon>Bacteria</taxon>
        <taxon>Pseudomonadati</taxon>
        <taxon>Bacteroidota</taxon>
        <taxon>Flavobacteriia</taxon>
        <taxon>Flavobacteriales</taxon>
        <taxon>Flavobacteriaceae</taxon>
        <taxon>Winogradskyella</taxon>
    </lineage>
</organism>
<gene>
    <name evidence="4" type="ORF">HNV10_06145</name>
</gene>
<evidence type="ECO:0000259" key="2">
    <source>
        <dbReference type="Pfam" id="PF13387"/>
    </source>
</evidence>
<feature type="transmembrane region" description="Helical" evidence="1">
    <location>
        <begin position="310"/>
        <end position="330"/>
    </location>
</feature>
<evidence type="ECO:0000256" key="1">
    <source>
        <dbReference type="SAM" id="Phobius"/>
    </source>
</evidence>